<proteinExistence type="predicted"/>
<dbReference type="RefSeq" id="XP_056496518.1">
    <property type="nucleotide sequence ID" value="XM_056649387.1"/>
</dbReference>
<evidence type="ECO:0000313" key="2">
    <source>
        <dbReference type="EMBL" id="KAJ5221595.1"/>
    </source>
</evidence>
<dbReference type="GeneID" id="81388554"/>
<protein>
    <submittedName>
        <fullName evidence="2">Uncharacterized protein</fullName>
    </submittedName>
</protein>
<dbReference type="AlphaFoldDB" id="A0A9W9NKI6"/>
<accession>A0A9W9NKI6</accession>
<dbReference type="EMBL" id="JAPQKT010000009">
    <property type="protein sequence ID" value="KAJ5221595.1"/>
    <property type="molecule type" value="Genomic_DNA"/>
</dbReference>
<reference evidence="2" key="1">
    <citation type="submission" date="2022-11" db="EMBL/GenBank/DDBJ databases">
        <authorList>
            <person name="Petersen C."/>
        </authorList>
    </citation>
    <scope>NUCLEOTIDE SEQUENCE</scope>
    <source>
        <strain evidence="2">IBT 23319</strain>
    </source>
</reference>
<name>A0A9W9NKI6_PENCI</name>
<feature type="compositionally biased region" description="Basic and acidic residues" evidence="1">
    <location>
        <begin position="18"/>
        <end position="42"/>
    </location>
</feature>
<sequence length="64" mass="6681">MSVGAEVISGSYGAPGMDGKEVKVKKNEERVENEGSGRDKKTQAGGRSVYVSPGNCAPSRELVP</sequence>
<dbReference type="Proteomes" id="UP001147733">
    <property type="component" value="Unassembled WGS sequence"/>
</dbReference>
<evidence type="ECO:0000256" key="1">
    <source>
        <dbReference type="SAM" id="MobiDB-lite"/>
    </source>
</evidence>
<gene>
    <name evidence="2" type="ORF">N7469_010482</name>
</gene>
<reference evidence="2" key="2">
    <citation type="journal article" date="2023" name="IMA Fungus">
        <title>Comparative genomic study of the Penicillium genus elucidates a diverse pangenome and 15 lateral gene transfer events.</title>
        <authorList>
            <person name="Petersen C."/>
            <person name="Sorensen T."/>
            <person name="Nielsen M.R."/>
            <person name="Sondergaard T.E."/>
            <person name="Sorensen J.L."/>
            <person name="Fitzpatrick D.A."/>
            <person name="Frisvad J.C."/>
            <person name="Nielsen K.L."/>
        </authorList>
    </citation>
    <scope>NUCLEOTIDE SEQUENCE</scope>
    <source>
        <strain evidence="2">IBT 23319</strain>
    </source>
</reference>
<keyword evidence="3" id="KW-1185">Reference proteome</keyword>
<organism evidence="2 3">
    <name type="scientific">Penicillium citrinum</name>
    <dbReference type="NCBI Taxonomy" id="5077"/>
    <lineage>
        <taxon>Eukaryota</taxon>
        <taxon>Fungi</taxon>
        <taxon>Dikarya</taxon>
        <taxon>Ascomycota</taxon>
        <taxon>Pezizomycotina</taxon>
        <taxon>Eurotiomycetes</taxon>
        <taxon>Eurotiomycetidae</taxon>
        <taxon>Eurotiales</taxon>
        <taxon>Aspergillaceae</taxon>
        <taxon>Penicillium</taxon>
    </lineage>
</organism>
<evidence type="ECO:0000313" key="3">
    <source>
        <dbReference type="Proteomes" id="UP001147733"/>
    </source>
</evidence>
<comment type="caution">
    <text evidence="2">The sequence shown here is derived from an EMBL/GenBank/DDBJ whole genome shotgun (WGS) entry which is preliminary data.</text>
</comment>
<feature type="region of interest" description="Disordered" evidence="1">
    <location>
        <begin position="1"/>
        <end position="64"/>
    </location>
</feature>